<dbReference type="InterPro" id="IPR050859">
    <property type="entry name" value="Class-I_PLP-dep_aminotransf"/>
</dbReference>
<evidence type="ECO:0000256" key="5">
    <source>
        <dbReference type="ARBA" id="ARBA00022898"/>
    </source>
</evidence>
<dbReference type="Proteomes" id="UP001498398">
    <property type="component" value="Unassembled WGS sequence"/>
</dbReference>
<feature type="domain" description="Aminotransferase class I/classII large" evidence="6">
    <location>
        <begin position="97"/>
        <end position="251"/>
    </location>
</feature>
<sequence>MSSNNEPRKAIDLSHHVNKMSRSRGASPLKHIFQYLAEPGMISLAGGLPHPSLFPYQQLDLKVYTPDAKITPGEAVNSSMALSLPQYANGNQLNTLSKALQYYSGRGSPTLTALFYDFTARIMRPGYANWQVLLNSGSTDGWSKVVNLFCEPGDYIIVEEHTFPSAQALWAPMGCKGVAVKMDKDGMIPEDLERIMENWATSHPGIKRPHLLYTVPVGQNPTGSTLTWERKKAIYEICVTYDIIICEDDPYYFLQLPQYVAPSERSGEAPQGVAIIEELLVTWGQDGYLRWLLGIRENYGIRRDWIVDIVRDVFDVLPAGDDYDNDFIAVIKGHGKDTNPVPLFSFSYPKGGMFLYIKVHLGQNPDFKALKDAGEEEPDEKWTREFWQELIQEKILVTPHWFYAPVVGPGEEKKKEPDVAFFRLAFSYESREDMYIGVQRLAKAFGKSWQNLTDYNVV</sequence>
<keyword evidence="8" id="KW-1185">Reference proteome</keyword>
<evidence type="ECO:0000256" key="4">
    <source>
        <dbReference type="ARBA" id="ARBA00022679"/>
    </source>
</evidence>
<evidence type="ECO:0000256" key="3">
    <source>
        <dbReference type="ARBA" id="ARBA00022576"/>
    </source>
</evidence>
<dbReference type="SUPFAM" id="SSF53383">
    <property type="entry name" value="PLP-dependent transferases"/>
    <property type="match status" value="1"/>
</dbReference>
<dbReference type="InterPro" id="IPR015421">
    <property type="entry name" value="PyrdxlP-dep_Trfase_major"/>
</dbReference>
<dbReference type="EMBL" id="JBANRG010000030">
    <property type="protein sequence ID" value="KAK7451736.1"/>
    <property type="molecule type" value="Genomic_DNA"/>
</dbReference>
<gene>
    <name evidence="7" type="ORF">VKT23_012415</name>
</gene>
<comment type="similarity">
    <text evidence="2">Belongs to the class-I pyridoxal-phosphate-dependent aminotransferase family.</text>
</comment>
<evidence type="ECO:0000256" key="1">
    <source>
        <dbReference type="ARBA" id="ARBA00001933"/>
    </source>
</evidence>
<evidence type="ECO:0000256" key="2">
    <source>
        <dbReference type="ARBA" id="ARBA00007441"/>
    </source>
</evidence>
<name>A0ABR1J743_9AGAR</name>
<protein>
    <recommendedName>
        <fullName evidence="6">Aminotransferase class I/classII large domain-containing protein</fullName>
    </recommendedName>
</protein>
<evidence type="ECO:0000313" key="7">
    <source>
        <dbReference type="EMBL" id="KAK7451736.1"/>
    </source>
</evidence>
<dbReference type="PANTHER" id="PTHR42790:SF1">
    <property type="entry name" value="AROMATIC AMINO ACID AMINOTRANSFERASE, HYPOTHETICAL (EUROFUNG)"/>
    <property type="match status" value="1"/>
</dbReference>
<dbReference type="CDD" id="cd00609">
    <property type="entry name" value="AAT_like"/>
    <property type="match status" value="1"/>
</dbReference>
<dbReference type="Gene3D" id="3.40.640.10">
    <property type="entry name" value="Type I PLP-dependent aspartate aminotransferase-like (Major domain)"/>
    <property type="match status" value="2"/>
</dbReference>
<keyword evidence="5" id="KW-0663">Pyridoxal phosphate</keyword>
<reference evidence="7 8" key="1">
    <citation type="submission" date="2024-01" db="EMBL/GenBank/DDBJ databases">
        <title>A draft genome for the cacao thread blight pathogen Marasmiellus scandens.</title>
        <authorList>
            <person name="Baruah I.K."/>
            <person name="Leung J."/>
            <person name="Bukari Y."/>
            <person name="Amoako-Attah I."/>
            <person name="Meinhardt L.W."/>
            <person name="Bailey B.A."/>
            <person name="Cohen S.P."/>
        </authorList>
    </citation>
    <scope>NUCLEOTIDE SEQUENCE [LARGE SCALE GENOMIC DNA]</scope>
    <source>
        <strain evidence="7 8">GH-19</strain>
    </source>
</reference>
<keyword evidence="4" id="KW-0808">Transferase</keyword>
<dbReference type="PANTHER" id="PTHR42790">
    <property type="entry name" value="AMINOTRANSFERASE"/>
    <property type="match status" value="1"/>
</dbReference>
<dbReference type="Pfam" id="PF00155">
    <property type="entry name" value="Aminotran_1_2"/>
    <property type="match status" value="1"/>
</dbReference>
<organism evidence="7 8">
    <name type="scientific">Marasmiellus scandens</name>
    <dbReference type="NCBI Taxonomy" id="2682957"/>
    <lineage>
        <taxon>Eukaryota</taxon>
        <taxon>Fungi</taxon>
        <taxon>Dikarya</taxon>
        <taxon>Basidiomycota</taxon>
        <taxon>Agaricomycotina</taxon>
        <taxon>Agaricomycetes</taxon>
        <taxon>Agaricomycetidae</taxon>
        <taxon>Agaricales</taxon>
        <taxon>Marasmiineae</taxon>
        <taxon>Omphalotaceae</taxon>
        <taxon>Marasmiellus</taxon>
    </lineage>
</organism>
<dbReference type="InterPro" id="IPR004839">
    <property type="entry name" value="Aminotransferase_I/II_large"/>
</dbReference>
<accession>A0ABR1J743</accession>
<proteinExistence type="inferred from homology"/>
<dbReference type="InterPro" id="IPR015424">
    <property type="entry name" value="PyrdxlP-dep_Trfase"/>
</dbReference>
<evidence type="ECO:0000259" key="6">
    <source>
        <dbReference type="Pfam" id="PF00155"/>
    </source>
</evidence>
<keyword evidence="3" id="KW-0032">Aminotransferase</keyword>
<comment type="caution">
    <text evidence="7">The sequence shown here is derived from an EMBL/GenBank/DDBJ whole genome shotgun (WGS) entry which is preliminary data.</text>
</comment>
<comment type="cofactor">
    <cofactor evidence="1">
        <name>pyridoxal 5'-phosphate</name>
        <dbReference type="ChEBI" id="CHEBI:597326"/>
    </cofactor>
</comment>
<evidence type="ECO:0000313" key="8">
    <source>
        <dbReference type="Proteomes" id="UP001498398"/>
    </source>
</evidence>